<organism evidence="1 2">
    <name type="scientific">Mariniphaga anaerophila</name>
    <dbReference type="NCBI Taxonomy" id="1484053"/>
    <lineage>
        <taxon>Bacteria</taxon>
        <taxon>Pseudomonadati</taxon>
        <taxon>Bacteroidota</taxon>
        <taxon>Bacteroidia</taxon>
        <taxon>Marinilabiliales</taxon>
        <taxon>Prolixibacteraceae</taxon>
        <taxon>Mariniphaga</taxon>
    </lineage>
</organism>
<dbReference type="SUPFAM" id="SSF52266">
    <property type="entry name" value="SGNH hydrolase"/>
    <property type="match status" value="1"/>
</dbReference>
<evidence type="ECO:0000313" key="1">
    <source>
        <dbReference type="EMBL" id="SHF90481.1"/>
    </source>
</evidence>
<dbReference type="EMBL" id="FQUM01000012">
    <property type="protein sequence ID" value="SHF90481.1"/>
    <property type="molecule type" value="Genomic_DNA"/>
</dbReference>
<accession>A0A1M5FH62</accession>
<dbReference type="STRING" id="1484053.SAMN05444274_11249"/>
<dbReference type="OrthoDB" id="1834514at2"/>
<dbReference type="Proteomes" id="UP000184164">
    <property type="component" value="Unassembled WGS sequence"/>
</dbReference>
<dbReference type="RefSeq" id="WP_073003308.1">
    <property type="nucleotide sequence ID" value="NZ_FQUM01000012.1"/>
</dbReference>
<protein>
    <submittedName>
        <fullName evidence="1">Uncharacterized protein</fullName>
    </submittedName>
</protein>
<name>A0A1M5FH62_9BACT</name>
<reference evidence="1 2" key="1">
    <citation type="submission" date="2016-11" db="EMBL/GenBank/DDBJ databases">
        <authorList>
            <person name="Jaros S."/>
            <person name="Januszkiewicz K."/>
            <person name="Wedrychowicz H."/>
        </authorList>
    </citation>
    <scope>NUCLEOTIDE SEQUENCE [LARGE SCALE GENOMIC DNA]</scope>
    <source>
        <strain evidence="1 2">DSM 26910</strain>
    </source>
</reference>
<sequence length="350" mass="40008">MKLFSRILSVLVLPLLIIGSTNYLIDPDYTLRKNYLQKAALALANGKLLSGPINANGRLLKKEWIEQLQKSPEVLILGSSRTMGVSKNLFNGKQIFNASVTNCTFQDMYAFVDLMGKKTNTVPKKIIICCDQWLLGNSFTEKRWLYNRKNFINLLKKSGNISPSAFPRKWELQKEWIKELFSVRYFIRSIKLLGKPEKFEIRNTVVEGKAMLLPDGSRILPSQIANPNPKIAEEKAKNYFYASSDEVFTRLDPAQCQLFENLIGYLQEKNCKITLFIPPYHPLTWQLMHNSESHSGIFEANDYLLNIAERNKICVIGATNPSVLNLSPADFYDGVHLKTEALFRLFSVTR</sequence>
<keyword evidence="2" id="KW-1185">Reference proteome</keyword>
<gene>
    <name evidence="1" type="ORF">SAMN05444274_11249</name>
</gene>
<proteinExistence type="predicted"/>
<dbReference type="AlphaFoldDB" id="A0A1M5FH62"/>
<evidence type="ECO:0000313" key="2">
    <source>
        <dbReference type="Proteomes" id="UP000184164"/>
    </source>
</evidence>